<dbReference type="EMBL" id="CP060635">
    <property type="protein sequence ID" value="QNM07941.1"/>
    <property type="molecule type" value="Genomic_DNA"/>
</dbReference>
<sequence>MKRRVKACQAGALLLGVMCILPFTGCGKETPQSLAKSMAANLGKVESVEMSVKLDFSAVIDMSGISDELGEMEMSMGMDTDMETTLDPAAAYAKGTVSMSIMGQEETQETESYTVIEDGEMVTYTLANGQWMKSVSEEADSDMLNLSLYEAIADGDLEVEMDEDFASVNDKDAYVLRVNLSGDDLKDFIDTSMDSTGMLDDDEIDWDDIKAKLKVYVYKDTKMPAKVKLDCKDLGSAMMDASMGSSGGAVEVKKFDLELIFNDYDSVKKIKVPDEAKETATDEDYNGILDGLDDEANDLNDGKSGTDGQQPGDTGNTGSAEDDELKPDADGNYTINSDEGGHAAVITLMDGQEFSYASDGYLSSMSTDYSKPSVDITYNFVEYYSLDEMAEDATDCSWMGDYKEYANVTPGQVQEMTVNGMTVYWAKNTYDYDSGYGATHFEEYKGWVQTGDILFSIEVETYGSDGSQMTVSEKTLEEAFQKVKVS</sequence>
<feature type="compositionally biased region" description="Acidic residues" evidence="1">
    <location>
        <begin position="281"/>
        <end position="298"/>
    </location>
</feature>
<dbReference type="RefSeq" id="WP_118644332.1">
    <property type="nucleotide sequence ID" value="NZ_CP060635.1"/>
</dbReference>
<feature type="compositionally biased region" description="Polar residues" evidence="1">
    <location>
        <begin position="306"/>
        <end position="319"/>
    </location>
</feature>
<dbReference type="Proteomes" id="UP000515860">
    <property type="component" value="Chromosome"/>
</dbReference>
<reference evidence="2 3" key="1">
    <citation type="submission" date="2020-08" db="EMBL/GenBank/DDBJ databases">
        <authorList>
            <person name="Liu C."/>
            <person name="Sun Q."/>
        </authorList>
    </citation>
    <scope>NUCLEOTIDE SEQUENCE [LARGE SCALE GENOMIC DNA]</scope>
    <source>
        <strain evidence="2 3">NSJ-29</strain>
    </source>
</reference>
<organism evidence="2 3">
    <name type="scientific">Wansuia hejianensis</name>
    <dbReference type="NCBI Taxonomy" id="2763667"/>
    <lineage>
        <taxon>Bacteria</taxon>
        <taxon>Bacillati</taxon>
        <taxon>Bacillota</taxon>
        <taxon>Clostridia</taxon>
        <taxon>Lachnospirales</taxon>
        <taxon>Lachnospiraceae</taxon>
        <taxon>Wansuia</taxon>
    </lineage>
</organism>
<gene>
    <name evidence="2" type="ORF">H9Q79_13630</name>
</gene>
<protein>
    <submittedName>
        <fullName evidence="2">Uncharacterized protein</fullName>
    </submittedName>
</protein>
<keyword evidence="3" id="KW-1185">Reference proteome</keyword>
<accession>A0A7G9GAV9</accession>
<dbReference type="InterPro" id="IPR046720">
    <property type="entry name" value="DUF6612"/>
</dbReference>
<proteinExistence type="predicted"/>
<name>A0A7G9GAV9_9FIRM</name>
<dbReference type="KEGG" id="whj:H9Q79_13630"/>
<dbReference type="AlphaFoldDB" id="A0A7G9GAV9"/>
<feature type="region of interest" description="Disordered" evidence="1">
    <location>
        <begin position="276"/>
        <end position="337"/>
    </location>
</feature>
<evidence type="ECO:0000256" key="1">
    <source>
        <dbReference type="SAM" id="MobiDB-lite"/>
    </source>
</evidence>
<dbReference type="Pfam" id="PF20316">
    <property type="entry name" value="DUF6612"/>
    <property type="match status" value="1"/>
</dbReference>
<evidence type="ECO:0000313" key="3">
    <source>
        <dbReference type="Proteomes" id="UP000515860"/>
    </source>
</evidence>
<evidence type="ECO:0000313" key="2">
    <source>
        <dbReference type="EMBL" id="QNM07941.1"/>
    </source>
</evidence>